<accession>A0A6M1T3B9</accession>
<dbReference type="InterPro" id="IPR009003">
    <property type="entry name" value="Peptidase_S1_PA"/>
</dbReference>
<dbReference type="Proteomes" id="UP000474802">
    <property type="component" value="Unassembled WGS sequence"/>
</dbReference>
<dbReference type="RefSeq" id="WP_164535558.1">
    <property type="nucleotide sequence ID" value="NZ_JAALFG010000005.1"/>
</dbReference>
<proteinExistence type="predicted"/>
<keyword evidence="2" id="KW-1185">Reference proteome</keyword>
<evidence type="ECO:0000313" key="2">
    <source>
        <dbReference type="Proteomes" id="UP000474802"/>
    </source>
</evidence>
<protein>
    <recommendedName>
        <fullName evidence="3">Serine protease</fullName>
    </recommendedName>
</protein>
<dbReference type="SUPFAM" id="SSF50494">
    <property type="entry name" value="Trypsin-like serine proteases"/>
    <property type="match status" value="1"/>
</dbReference>
<gene>
    <name evidence="1" type="ORF">G5575_18195</name>
</gene>
<reference evidence="1 2" key="1">
    <citation type="submission" date="2020-02" db="EMBL/GenBank/DDBJ databases">
        <authorList>
            <person name="Khan S.A."/>
            <person name="Jeon C.O."/>
            <person name="Chun B.H."/>
        </authorList>
    </citation>
    <scope>NUCLEOTIDE SEQUENCE [LARGE SCALE GENOMIC DNA]</scope>
    <source>
        <strain evidence="1 2">H239</strain>
    </source>
</reference>
<organism evidence="1 2">
    <name type="scientific">Devosia aurantiaca</name>
    <dbReference type="NCBI Taxonomy" id="2714858"/>
    <lineage>
        <taxon>Bacteria</taxon>
        <taxon>Pseudomonadati</taxon>
        <taxon>Pseudomonadota</taxon>
        <taxon>Alphaproteobacteria</taxon>
        <taxon>Hyphomicrobiales</taxon>
        <taxon>Devosiaceae</taxon>
        <taxon>Devosia</taxon>
    </lineage>
</organism>
<evidence type="ECO:0008006" key="3">
    <source>
        <dbReference type="Google" id="ProtNLM"/>
    </source>
</evidence>
<name>A0A6M1T3B9_9HYPH</name>
<comment type="caution">
    <text evidence="1">The sequence shown here is derived from an EMBL/GenBank/DDBJ whole genome shotgun (WGS) entry which is preliminary data.</text>
</comment>
<dbReference type="EMBL" id="JAALFG010000005">
    <property type="protein sequence ID" value="NGP19311.1"/>
    <property type="molecule type" value="Genomic_DNA"/>
</dbReference>
<dbReference type="AlphaFoldDB" id="A0A6M1T3B9"/>
<evidence type="ECO:0000313" key="1">
    <source>
        <dbReference type="EMBL" id="NGP19311.1"/>
    </source>
</evidence>
<sequence>MPTELVASQFHVAAVFNCIFTGGRGTCFSWADSKGTYFVSAAHVLKGAWSGDKIGFARSGADPFLVEINDIVFAEDGSDVCIFSSTNFRLSWLLPLKDDEFTSIQLGQEMMFLGFPHGLSNTIKGMNGFSTPLVRKAFLAEPST</sequence>
<reference evidence="1 2" key="2">
    <citation type="submission" date="2020-03" db="EMBL/GenBank/DDBJ databases">
        <title>Devosia chinhatensis sp. nov., isolated from a hexachlorocyclohexane (HCH) dump site in India.</title>
        <authorList>
            <person name="Kumar M."/>
            <person name="Lal R."/>
        </authorList>
    </citation>
    <scope>NUCLEOTIDE SEQUENCE [LARGE SCALE GENOMIC DNA]</scope>
    <source>
        <strain evidence="1 2">H239</strain>
    </source>
</reference>